<gene>
    <name evidence="2" type="ORF">Q8947_12515</name>
</gene>
<evidence type="ECO:0000313" key="2">
    <source>
        <dbReference type="EMBL" id="MDR4126802.1"/>
    </source>
</evidence>
<dbReference type="RefSeq" id="WP_347287469.1">
    <property type="nucleotide sequence ID" value="NZ_JAUZQE010000037.1"/>
</dbReference>
<evidence type="ECO:0000256" key="1">
    <source>
        <dbReference type="SAM" id="MobiDB-lite"/>
    </source>
</evidence>
<evidence type="ECO:0000313" key="3">
    <source>
        <dbReference type="Proteomes" id="UP001232156"/>
    </source>
</evidence>
<dbReference type="Proteomes" id="UP001232156">
    <property type="component" value="Unassembled WGS sequence"/>
</dbReference>
<keyword evidence="3" id="KW-1185">Reference proteome</keyword>
<feature type="region of interest" description="Disordered" evidence="1">
    <location>
        <begin position="114"/>
        <end position="133"/>
    </location>
</feature>
<organism evidence="2 3">
    <name type="scientific">Yanghanlia caeni</name>
    <dbReference type="NCBI Taxonomy" id="3064283"/>
    <lineage>
        <taxon>Bacteria</taxon>
        <taxon>Pseudomonadati</taxon>
        <taxon>Pseudomonadota</taxon>
        <taxon>Betaproteobacteria</taxon>
        <taxon>Burkholderiales</taxon>
        <taxon>Alcaligenaceae</taxon>
        <taxon>Yanghanlia</taxon>
    </lineage>
</organism>
<accession>A0ABU1D980</accession>
<protein>
    <submittedName>
        <fullName evidence="2">Uncharacterized protein</fullName>
    </submittedName>
</protein>
<comment type="caution">
    <text evidence="2">The sequence shown here is derived from an EMBL/GenBank/DDBJ whole genome shotgun (WGS) entry which is preliminary data.</text>
</comment>
<dbReference type="EMBL" id="JAUZQE010000037">
    <property type="protein sequence ID" value="MDR4126802.1"/>
    <property type="molecule type" value="Genomic_DNA"/>
</dbReference>
<name>A0ABU1D980_9BURK</name>
<reference evidence="2 3" key="1">
    <citation type="submission" date="2023-08" db="EMBL/GenBank/DDBJ databases">
        <title>Alcaligenaceae gen. nov., a novel taxon isolated from the sludge of Yixing Pesticide Factory.</title>
        <authorList>
            <person name="Ruan L."/>
        </authorList>
    </citation>
    <scope>NUCLEOTIDE SEQUENCE [LARGE SCALE GENOMIC DNA]</scope>
    <source>
        <strain evidence="2 3">LG-2</strain>
    </source>
</reference>
<proteinExistence type="predicted"/>
<sequence>MITLTGTFMPAMSGLGDSLSHAARTTMEIAAHSTEILRLNGKPRNGIDTPFFAGRHRPVHSWFDHCAPGARLRPGHVCQMHYAAKAASIKRKRPRFAHNQEGFSQGMLIAIGKRSDHQPAIRRPISEKERRMK</sequence>